<dbReference type="AlphaFoldDB" id="A0A1K0GDU2"/>
<comment type="caution">
    <text evidence="1">The sequence shown here is derived from an EMBL/GenBank/DDBJ whole genome shotgun (WGS) entry which is preliminary data.</text>
</comment>
<gene>
    <name evidence="1" type="ORF">BG844_04690</name>
</gene>
<protein>
    <submittedName>
        <fullName evidence="1">Uncharacterized protein</fullName>
    </submittedName>
</protein>
<name>A0A1K0GDU2_9ACTN</name>
<evidence type="ECO:0000313" key="1">
    <source>
        <dbReference type="EMBL" id="OJF15402.1"/>
    </source>
</evidence>
<keyword evidence="2" id="KW-1185">Reference proteome</keyword>
<sequence>MPRPSADAAKAMAIEAGMPELTNRHDLIDRYARALATAGLILDPITAMMYQTTLSQPATTDLGNEFLAFSTDPETKAD</sequence>
<organism evidence="1 2">
    <name type="scientific">Couchioplanes caeruleus subsp. caeruleus</name>
    <dbReference type="NCBI Taxonomy" id="56427"/>
    <lineage>
        <taxon>Bacteria</taxon>
        <taxon>Bacillati</taxon>
        <taxon>Actinomycetota</taxon>
        <taxon>Actinomycetes</taxon>
        <taxon>Micromonosporales</taxon>
        <taxon>Micromonosporaceae</taxon>
        <taxon>Couchioplanes</taxon>
    </lineage>
</organism>
<proteinExistence type="predicted"/>
<evidence type="ECO:0000313" key="2">
    <source>
        <dbReference type="Proteomes" id="UP000182486"/>
    </source>
</evidence>
<dbReference type="EMBL" id="MEIA01000056">
    <property type="protein sequence ID" value="OJF15402.1"/>
    <property type="molecule type" value="Genomic_DNA"/>
</dbReference>
<dbReference type="Proteomes" id="UP000182486">
    <property type="component" value="Unassembled WGS sequence"/>
</dbReference>
<reference evidence="1 2" key="1">
    <citation type="submission" date="2016-09" db="EMBL/GenBank/DDBJ databases">
        <title>Couchioplanes caeruleus draft genome sequence.</title>
        <authorList>
            <person name="Sheehan J."/>
            <person name="Caffrey P."/>
        </authorList>
    </citation>
    <scope>NUCLEOTIDE SEQUENCE [LARGE SCALE GENOMIC DNA]</scope>
    <source>
        <strain evidence="1 2">DSM 43634</strain>
    </source>
</reference>
<accession>A0A1K0GDU2</accession>